<proteinExistence type="predicted"/>
<feature type="transmembrane region" description="Helical" evidence="1">
    <location>
        <begin position="69"/>
        <end position="91"/>
    </location>
</feature>
<evidence type="ECO:0000313" key="2">
    <source>
        <dbReference type="EMBL" id="VAW81389.1"/>
    </source>
</evidence>
<dbReference type="SUPFAM" id="SSF47794">
    <property type="entry name" value="Rad51 N-terminal domain-like"/>
    <property type="match status" value="1"/>
</dbReference>
<evidence type="ECO:0008006" key="3">
    <source>
        <dbReference type="Google" id="ProtNLM"/>
    </source>
</evidence>
<dbReference type="AlphaFoldDB" id="A0A3B0Z547"/>
<dbReference type="Gene3D" id="1.10.150.20">
    <property type="entry name" value="5' to 3' exonuclease, C-terminal subdomain"/>
    <property type="match status" value="1"/>
</dbReference>
<keyword evidence="1" id="KW-1133">Transmembrane helix</keyword>
<keyword evidence="1" id="KW-0472">Membrane</keyword>
<reference evidence="2" key="1">
    <citation type="submission" date="2018-06" db="EMBL/GenBank/DDBJ databases">
        <authorList>
            <person name="Zhirakovskaya E."/>
        </authorList>
    </citation>
    <scope>NUCLEOTIDE SEQUENCE</scope>
</reference>
<keyword evidence="1" id="KW-0812">Transmembrane</keyword>
<organism evidence="2">
    <name type="scientific">hydrothermal vent metagenome</name>
    <dbReference type="NCBI Taxonomy" id="652676"/>
    <lineage>
        <taxon>unclassified sequences</taxon>
        <taxon>metagenomes</taxon>
        <taxon>ecological metagenomes</taxon>
    </lineage>
</organism>
<sequence length="199" mass="21880">MSDCQFYAEPTVFDRCQMRISGWLRSHLSGLPPYGWVVGFGVLGSISLITAIAVLAVTLSSGADGDPLLWNQSIARVLVISIGLTAAQVLFRQALNAWPSYIKLPLFWHRIGRYVGWQQPARRHRPNSAARQPVEDQQAIQDFFAGVRAAGVNVAVARALFGAGIRSSHHLLTAHDGQLRSIRGIGPATVRKLRARFQE</sequence>
<protein>
    <recommendedName>
        <fullName evidence="3">Helix-hairpin-helix domain-containing protein</fullName>
    </recommendedName>
</protein>
<accession>A0A3B0Z547</accession>
<name>A0A3B0Z547_9ZZZZ</name>
<feature type="transmembrane region" description="Helical" evidence="1">
    <location>
        <begin position="34"/>
        <end position="57"/>
    </location>
</feature>
<dbReference type="InterPro" id="IPR010995">
    <property type="entry name" value="DNA_repair_Rad51/TF_NusA_a-hlx"/>
</dbReference>
<evidence type="ECO:0000256" key="1">
    <source>
        <dbReference type="SAM" id="Phobius"/>
    </source>
</evidence>
<dbReference type="GO" id="GO:0000166">
    <property type="term" value="F:nucleotide binding"/>
    <property type="evidence" value="ECO:0007669"/>
    <property type="project" value="InterPro"/>
</dbReference>
<gene>
    <name evidence="2" type="ORF">MNBD_GAMMA13-1212</name>
</gene>
<dbReference type="EMBL" id="UOFK01000259">
    <property type="protein sequence ID" value="VAW81389.1"/>
    <property type="molecule type" value="Genomic_DNA"/>
</dbReference>